<sequence>MAIATLLLTSHRWVAAPKLALLVRNCSAAAGTEGFNGKMQQFPGGVSKTDHNNNEANPTTSPSKTTKLAIPVQNNNNGKDLATAKEPDPIAFVTGQSGMKTAKQLIYCEGSLLHAVQTAKLFADCKHFVDMPLKSNAEDTLSKWRALETAGPLNAGQIAQFVKDHFDEPEGELVQCEPIDWIPELTFDNIKDAEYRLLTHRLHLKWPSLYRRVSDRVLLNPERFSIIPVPNPFVVPGGRYGFIPNGNRLYYLNRSQPPLLTWCVYEYYKATHDLEFVAKLLPTLRKELAFFQANRSITLDGWIGPLFRFAVATVTPRPESYREDVESARHLATDEEKRVLWGDIAAAAESGRDFSSRWFARQGQFAGQLKSTRTSQIVPVELNAIVCGNLKMMGDLYDAVGDIDGSKWCAIMYDTIRRTIHQVLWNEEKGCWFDFDLVTCAQIDEYVDTNFFPMAMDATHEGFDGAKIVEYLNKSGALGFAGGLPTSLTQSGEQWDFPNAWAPTTWIAIHGLMKCDQKELAIHIADKWVRKNYNMWRNSGGKMFEKYNVESSCFKQSYGGEYEVQEGFGWSNGVIIDLLMTFGDVLEHSKDDNCKCCDEEENCPELPK</sequence>
<feature type="signal peptide" evidence="8">
    <location>
        <begin position="1"/>
        <end position="28"/>
    </location>
</feature>
<organism evidence="9 10">
    <name type="scientific">Diploscapter pachys</name>
    <dbReference type="NCBI Taxonomy" id="2018661"/>
    <lineage>
        <taxon>Eukaryota</taxon>
        <taxon>Metazoa</taxon>
        <taxon>Ecdysozoa</taxon>
        <taxon>Nematoda</taxon>
        <taxon>Chromadorea</taxon>
        <taxon>Rhabditida</taxon>
        <taxon>Rhabditina</taxon>
        <taxon>Rhabditomorpha</taxon>
        <taxon>Rhabditoidea</taxon>
        <taxon>Rhabditidae</taxon>
        <taxon>Diploscapter</taxon>
    </lineage>
</organism>
<dbReference type="GO" id="GO:0005993">
    <property type="term" value="P:trehalose catabolic process"/>
    <property type="evidence" value="ECO:0007669"/>
    <property type="project" value="TreeGrafter"/>
</dbReference>
<keyword evidence="8" id="KW-0732">Signal</keyword>
<keyword evidence="5 6" id="KW-0326">Glycosidase</keyword>
<evidence type="ECO:0000313" key="10">
    <source>
        <dbReference type="Proteomes" id="UP000218231"/>
    </source>
</evidence>
<proteinExistence type="inferred from homology"/>
<evidence type="ECO:0000256" key="7">
    <source>
        <dbReference type="SAM" id="MobiDB-lite"/>
    </source>
</evidence>
<evidence type="ECO:0000313" key="9">
    <source>
        <dbReference type="EMBL" id="PAV91678.1"/>
    </source>
</evidence>
<dbReference type="GO" id="GO:0004555">
    <property type="term" value="F:alpha,alpha-trehalase activity"/>
    <property type="evidence" value="ECO:0007669"/>
    <property type="project" value="UniProtKB-EC"/>
</dbReference>
<dbReference type="InterPro" id="IPR012341">
    <property type="entry name" value="6hp_glycosidase-like_sf"/>
</dbReference>
<evidence type="ECO:0000256" key="8">
    <source>
        <dbReference type="SAM" id="SignalP"/>
    </source>
</evidence>
<dbReference type="InterPro" id="IPR008928">
    <property type="entry name" value="6-hairpin_glycosidase_sf"/>
</dbReference>
<dbReference type="EC" id="3.2.1.28" evidence="2 6"/>
<dbReference type="PANTHER" id="PTHR23403">
    <property type="entry name" value="TREHALASE"/>
    <property type="match status" value="1"/>
</dbReference>
<evidence type="ECO:0000256" key="3">
    <source>
        <dbReference type="ARBA" id="ARBA00019905"/>
    </source>
</evidence>
<keyword evidence="10" id="KW-1185">Reference proteome</keyword>
<dbReference type="SUPFAM" id="SSF48208">
    <property type="entry name" value="Six-hairpin glycosidases"/>
    <property type="match status" value="1"/>
</dbReference>
<feature type="region of interest" description="Disordered" evidence="7">
    <location>
        <begin position="41"/>
        <end position="66"/>
    </location>
</feature>
<evidence type="ECO:0000256" key="4">
    <source>
        <dbReference type="ARBA" id="ARBA00022801"/>
    </source>
</evidence>
<dbReference type="STRING" id="2018661.A0A2A2LZS0"/>
<evidence type="ECO:0000256" key="6">
    <source>
        <dbReference type="RuleBase" id="RU361180"/>
    </source>
</evidence>
<dbReference type="EMBL" id="LIAE01006299">
    <property type="protein sequence ID" value="PAV91678.1"/>
    <property type="molecule type" value="Genomic_DNA"/>
</dbReference>
<protein>
    <recommendedName>
        <fullName evidence="3 6">Trehalase</fullName>
        <ecNumber evidence="2 6">3.2.1.28</ecNumber>
    </recommendedName>
    <alternativeName>
        <fullName evidence="6">Alpha-trehalose glucohydrolase</fullName>
    </alternativeName>
</protein>
<gene>
    <name evidence="9" type="ORF">WR25_23156</name>
</gene>
<dbReference type="Proteomes" id="UP000218231">
    <property type="component" value="Unassembled WGS sequence"/>
</dbReference>
<dbReference type="Gene3D" id="1.50.10.10">
    <property type="match status" value="1"/>
</dbReference>
<dbReference type="InterPro" id="IPR018232">
    <property type="entry name" value="Glyco_hydro_37_CS"/>
</dbReference>
<dbReference type="Pfam" id="PF01204">
    <property type="entry name" value="Trehalase"/>
    <property type="match status" value="1"/>
</dbReference>
<evidence type="ECO:0000256" key="2">
    <source>
        <dbReference type="ARBA" id="ARBA00012757"/>
    </source>
</evidence>
<dbReference type="OrthoDB" id="3542292at2759"/>
<comment type="caution">
    <text evidence="9">The sequence shown here is derived from an EMBL/GenBank/DDBJ whole genome shotgun (WGS) entry which is preliminary data.</text>
</comment>
<evidence type="ECO:0000256" key="1">
    <source>
        <dbReference type="ARBA" id="ARBA00005615"/>
    </source>
</evidence>
<dbReference type="InterPro" id="IPR001661">
    <property type="entry name" value="Glyco_hydro_37"/>
</dbReference>
<name>A0A2A2LZS0_9BILA</name>
<dbReference type="PROSITE" id="PS00928">
    <property type="entry name" value="TREHALASE_2"/>
    <property type="match status" value="1"/>
</dbReference>
<feature type="chain" id="PRO_5012358538" description="Trehalase" evidence="8">
    <location>
        <begin position="29"/>
        <end position="608"/>
    </location>
</feature>
<dbReference type="PRINTS" id="PR00744">
    <property type="entry name" value="GLHYDRLASE37"/>
</dbReference>
<keyword evidence="4 6" id="KW-0378">Hydrolase</keyword>
<evidence type="ECO:0000256" key="5">
    <source>
        <dbReference type="ARBA" id="ARBA00023295"/>
    </source>
</evidence>
<accession>A0A2A2LZS0</accession>
<reference evidence="9 10" key="1">
    <citation type="journal article" date="2017" name="Curr. Biol.">
        <title>Genome architecture and evolution of a unichromosomal asexual nematode.</title>
        <authorList>
            <person name="Fradin H."/>
            <person name="Zegar C."/>
            <person name="Gutwein M."/>
            <person name="Lucas J."/>
            <person name="Kovtun M."/>
            <person name="Corcoran D."/>
            <person name="Baugh L.R."/>
            <person name="Kiontke K."/>
            <person name="Gunsalus K."/>
            <person name="Fitch D.H."/>
            <person name="Piano F."/>
        </authorList>
    </citation>
    <scope>NUCLEOTIDE SEQUENCE [LARGE SCALE GENOMIC DNA]</scope>
    <source>
        <strain evidence="9">PF1309</strain>
    </source>
</reference>
<dbReference type="AlphaFoldDB" id="A0A2A2LZS0"/>
<comment type="similarity">
    <text evidence="1 6">Belongs to the glycosyl hydrolase 37 family.</text>
</comment>
<feature type="compositionally biased region" description="Polar residues" evidence="7">
    <location>
        <begin position="54"/>
        <end position="66"/>
    </location>
</feature>
<dbReference type="PANTHER" id="PTHR23403:SF24">
    <property type="entry name" value="TREHALASE"/>
    <property type="match status" value="1"/>
</dbReference>
<comment type="catalytic activity">
    <reaction evidence="6">
        <text>alpha,alpha-trehalose + H2O = alpha-D-glucose + beta-D-glucose</text>
        <dbReference type="Rhea" id="RHEA:32675"/>
        <dbReference type="ChEBI" id="CHEBI:15377"/>
        <dbReference type="ChEBI" id="CHEBI:15903"/>
        <dbReference type="ChEBI" id="CHEBI:16551"/>
        <dbReference type="ChEBI" id="CHEBI:17925"/>
        <dbReference type="EC" id="3.2.1.28"/>
    </reaction>
</comment>